<dbReference type="AlphaFoldDB" id="A0A0M0KMC6"/>
<sequence length="71" mass="8624">MISHFQWKELRNNLLRREWSFSFFTQGTYYHGIYDKEGAIHWGTPAPSDALKQTLEPKIHDLMLYHIYEEH</sequence>
<organism evidence="1">
    <name type="scientific">Halalkalibacterium halodurans</name>
    <name type="common">Bacillus halodurans</name>
    <dbReference type="NCBI Taxonomy" id="86665"/>
    <lineage>
        <taxon>Bacteria</taxon>
        <taxon>Bacillati</taxon>
        <taxon>Bacillota</taxon>
        <taxon>Bacilli</taxon>
        <taxon>Bacillales</taxon>
        <taxon>Bacillaceae</taxon>
        <taxon>Halalkalibacterium (ex Joshi et al. 2022)</taxon>
    </lineage>
</organism>
<name>A0A0M0KMC6_ALKHA</name>
<proteinExistence type="predicted"/>
<dbReference type="PATRIC" id="fig|136160.3.peg.3182"/>
<dbReference type="OMA" id="MISHFQW"/>
<comment type="caution">
    <text evidence="1">The sequence shown here is derived from an EMBL/GenBank/DDBJ whole genome shotgun (WGS) entry which is preliminary data.</text>
</comment>
<reference evidence="1" key="1">
    <citation type="submission" date="2015-08" db="EMBL/GenBank/DDBJ databases">
        <title>Complete DNA Sequence of Pseudomonas syringae pv. actinidiae, the Causal Agent of Kiwifruit Canker Disease.</title>
        <authorList>
            <person name="Rikkerink E.H.A."/>
            <person name="Fineran P.C."/>
        </authorList>
    </citation>
    <scope>NUCLEOTIDE SEQUENCE</scope>
    <source>
        <strain evidence="1">DSM 13666</strain>
    </source>
</reference>
<evidence type="ECO:0008006" key="2">
    <source>
        <dbReference type="Google" id="ProtNLM"/>
    </source>
</evidence>
<dbReference type="InterPro" id="IPR017263">
    <property type="entry name" value="UCP037692"/>
</dbReference>
<gene>
    <name evidence="1" type="ORF">AMD02_13655</name>
</gene>
<dbReference type="PIRSF" id="PIRSF037692">
    <property type="entry name" value="UCP037692"/>
    <property type="match status" value="1"/>
</dbReference>
<evidence type="ECO:0000313" key="1">
    <source>
        <dbReference type="EMBL" id="KOO39777.1"/>
    </source>
</evidence>
<dbReference type="GeneID" id="87596769"/>
<dbReference type="EMBL" id="LILD01000001">
    <property type="protein sequence ID" value="KOO39777.1"/>
    <property type="molecule type" value="Genomic_DNA"/>
</dbReference>
<dbReference type="RefSeq" id="WP_010897313.1">
    <property type="nucleotide sequence ID" value="NZ_CP040441.1"/>
</dbReference>
<protein>
    <recommendedName>
        <fullName evidence="2">YheE family protein</fullName>
    </recommendedName>
</protein>
<accession>A0A4Y7X3V4</accession>
<accession>A0A0M0KMC6</accession>
<dbReference type="Pfam" id="PF17277">
    <property type="entry name" value="DUF5342"/>
    <property type="match status" value="1"/>
</dbReference>